<evidence type="ECO:0000313" key="2">
    <source>
        <dbReference type="Proteomes" id="UP000030745"/>
    </source>
</evidence>
<keyword evidence="2" id="KW-1185">Reference proteome</keyword>
<reference evidence="1 2" key="1">
    <citation type="journal article" date="2013" name="PLoS Genet.">
        <title>Distinctive expansion of potential virulence genes in the genome of the oomycete fish pathogen Saprolegnia parasitica.</title>
        <authorList>
            <person name="Jiang R.H."/>
            <person name="de Bruijn I."/>
            <person name="Haas B.J."/>
            <person name="Belmonte R."/>
            <person name="Lobach L."/>
            <person name="Christie J."/>
            <person name="van den Ackerveken G."/>
            <person name="Bottin A."/>
            <person name="Bulone V."/>
            <person name="Diaz-Moreno S.M."/>
            <person name="Dumas B."/>
            <person name="Fan L."/>
            <person name="Gaulin E."/>
            <person name="Govers F."/>
            <person name="Grenville-Briggs L.J."/>
            <person name="Horner N.R."/>
            <person name="Levin J.Z."/>
            <person name="Mammella M."/>
            <person name="Meijer H.J."/>
            <person name="Morris P."/>
            <person name="Nusbaum C."/>
            <person name="Oome S."/>
            <person name="Phillips A.J."/>
            <person name="van Rooyen D."/>
            <person name="Rzeszutek E."/>
            <person name="Saraiva M."/>
            <person name="Secombes C.J."/>
            <person name="Seidl M.F."/>
            <person name="Snel B."/>
            <person name="Stassen J.H."/>
            <person name="Sykes S."/>
            <person name="Tripathy S."/>
            <person name="van den Berg H."/>
            <person name="Vega-Arreguin J.C."/>
            <person name="Wawra S."/>
            <person name="Young S.K."/>
            <person name="Zeng Q."/>
            <person name="Dieguez-Uribeondo J."/>
            <person name="Russ C."/>
            <person name="Tyler B.M."/>
            <person name="van West P."/>
        </authorList>
    </citation>
    <scope>NUCLEOTIDE SEQUENCE [LARGE SCALE GENOMIC DNA]</scope>
    <source>
        <strain evidence="1 2">CBS 223.65</strain>
    </source>
</reference>
<dbReference type="Proteomes" id="UP000030745">
    <property type="component" value="Unassembled WGS sequence"/>
</dbReference>
<proteinExistence type="predicted"/>
<dbReference type="RefSeq" id="XP_012209844.1">
    <property type="nucleotide sequence ID" value="XM_012354454.1"/>
</dbReference>
<dbReference type="PANTHER" id="PTHR46586:SF3">
    <property type="entry name" value="ANKYRIN REPEAT-CONTAINING PROTEIN"/>
    <property type="match status" value="1"/>
</dbReference>
<dbReference type="KEGG" id="spar:SPRG_15366"/>
<gene>
    <name evidence="1" type="ORF">SPRG_15366</name>
</gene>
<dbReference type="VEuPathDB" id="FungiDB:SPRG_15366"/>
<dbReference type="STRING" id="695850.A0A067BYQ7"/>
<dbReference type="InterPro" id="IPR036770">
    <property type="entry name" value="Ankyrin_rpt-contain_sf"/>
</dbReference>
<accession>A0A067BYQ7</accession>
<dbReference type="EMBL" id="KK583350">
    <property type="protein sequence ID" value="KDO19461.1"/>
    <property type="molecule type" value="Genomic_DNA"/>
</dbReference>
<name>A0A067BYQ7_SAPPC</name>
<evidence type="ECO:0000313" key="1">
    <source>
        <dbReference type="EMBL" id="KDO19461.1"/>
    </source>
</evidence>
<dbReference type="PANTHER" id="PTHR46586">
    <property type="entry name" value="ANKYRIN REPEAT-CONTAINING PROTEIN"/>
    <property type="match status" value="1"/>
</dbReference>
<dbReference type="AlphaFoldDB" id="A0A067BYQ7"/>
<dbReference type="SUPFAM" id="SSF48403">
    <property type="entry name" value="Ankyrin repeat"/>
    <property type="match status" value="1"/>
</dbReference>
<sequence length="285" mass="30895">MQIPSVMTVASSGVLRSADLFALLASYQDGVIEDVLRFRVFTEADCDRLIGGDIATKLLPQLHAVDAALAPWYAAVGTSRLLSVLRDAPPMRYMVLYHAAYADRVDIARFVHAHYRLESSCDHLLDLAALRGSLATLTFFLANGYSGLTGHALDLAARQGHLHVVEHITDHTDVVGSTRAMDGAASEGHLTVVQYLHTRRREGATVAALDGAAANGHLAIVVFLHEKRTYGATRGAVDRAALNGHLDVVRFLVTHRSEGYSARTCEAALAHGHKDIYEYLSTRAS</sequence>
<dbReference type="OrthoDB" id="70735at2759"/>
<dbReference type="GeneID" id="24137102"/>
<dbReference type="Gene3D" id="1.25.40.20">
    <property type="entry name" value="Ankyrin repeat-containing domain"/>
    <property type="match status" value="2"/>
</dbReference>
<organism evidence="1 2">
    <name type="scientific">Saprolegnia parasitica (strain CBS 223.65)</name>
    <dbReference type="NCBI Taxonomy" id="695850"/>
    <lineage>
        <taxon>Eukaryota</taxon>
        <taxon>Sar</taxon>
        <taxon>Stramenopiles</taxon>
        <taxon>Oomycota</taxon>
        <taxon>Saprolegniomycetes</taxon>
        <taxon>Saprolegniales</taxon>
        <taxon>Saprolegniaceae</taxon>
        <taxon>Saprolegnia</taxon>
    </lineage>
</organism>
<dbReference type="InterPro" id="IPR052050">
    <property type="entry name" value="SecEffector_AnkRepeat"/>
</dbReference>
<protein>
    <submittedName>
        <fullName evidence="1">Uncharacterized protein</fullName>
    </submittedName>
</protein>